<proteinExistence type="inferred from homology"/>
<keyword evidence="2" id="KW-0285">Flavoprotein</keyword>
<evidence type="ECO:0000256" key="5">
    <source>
        <dbReference type="ARBA" id="ARBA00023002"/>
    </source>
</evidence>
<evidence type="ECO:0000256" key="6">
    <source>
        <dbReference type="ARBA" id="ARBA00023033"/>
    </source>
</evidence>
<dbReference type="InterPro" id="IPR046373">
    <property type="entry name" value="Acyl-CoA_Oxase/DH_mid-dom_sf"/>
</dbReference>
<keyword evidence="4" id="KW-0547">Nucleotide-binding</keyword>
<dbReference type="AlphaFoldDB" id="A0A1Y3PL01"/>
<evidence type="ECO:0000256" key="3">
    <source>
        <dbReference type="ARBA" id="ARBA00022643"/>
    </source>
</evidence>
<feature type="domain" description="Acyl-CoA oxidase/dehydrogenase middle" evidence="14">
    <location>
        <begin position="127"/>
        <end position="204"/>
    </location>
</feature>
<dbReference type="GO" id="GO:0050660">
    <property type="term" value="F:flavin adenine dinucleotide binding"/>
    <property type="evidence" value="ECO:0007669"/>
    <property type="project" value="InterPro"/>
</dbReference>
<evidence type="ECO:0000256" key="1">
    <source>
        <dbReference type="ARBA" id="ARBA00004496"/>
    </source>
</evidence>
<dbReference type="GO" id="GO:0006552">
    <property type="term" value="P:L-leucine catabolic process"/>
    <property type="evidence" value="ECO:0007669"/>
    <property type="project" value="TreeGrafter"/>
</dbReference>
<evidence type="ECO:0000313" key="18">
    <source>
        <dbReference type="Proteomes" id="UP000196475"/>
    </source>
</evidence>
<dbReference type="PANTHER" id="PTHR43884">
    <property type="entry name" value="ACYL-COA DEHYDROGENASE"/>
    <property type="match status" value="1"/>
</dbReference>
<evidence type="ECO:0000256" key="13">
    <source>
        <dbReference type="ARBA" id="ARBA00049456"/>
    </source>
</evidence>
<dbReference type="GO" id="GO:0004497">
    <property type="term" value="F:monooxygenase activity"/>
    <property type="evidence" value="ECO:0007669"/>
    <property type="project" value="UniProtKB-KW"/>
</dbReference>
<comment type="catalytic activity">
    <reaction evidence="12">
        <text>dibenzothiophene 5-oxide + FMNH2 + O2 = dibenzothiophene 5,5-dioxide + FMN + H2O + H(+)</text>
        <dbReference type="Rhea" id="RHEA:49080"/>
        <dbReference type="ChEBI" id="CHEBI:15377"/>
        <dbReference type="ChEBI" id="CHEBI:15378"/>
        <dbReference type="ChEBI" id="CHEBI:15379"/>
        <dbReference type="ChEBI" id="CHEBI:23683"/>
        <dbReference type="ChEBI" id="CHEBI:57618"/>
        <dbReference type="ChEBI" id="CHEBI:58210"/>
        <dbReference type="ChEBI" id="CHEBI:90356"/>
    </reaction>
</comment>
<organism evidence="17 18">
    <name type="scientific">Bacillus thermozeamaize</name>
    <dbReference type="NCBI Taxonomy" id="230954"/>
    <lineage>
        <taxon>Bacteria</taxon>
        <taxon>Bacillati</taxon>
        <taxon>Bacillota</taxon>
        <taxon>Bacilli</taxon>
        <taxon>Bacillales</taxon>
        <taxon>Bacillaceae</taxon>
        <taxon>Bacillus</taxon>
    </lineage>
</organism>
<comment type="similarity">
    <text evidence="8">Belongs to the DszC flavin monooxygenase family.</text>
</comment>
<evidence type="ECO:0000313" key="17">
    <source>
        <dbReference type="EMBL" id="OUM86827.1"/>
    </source>
</evidence>
<dbReference type="Gene3D" id="1.20.140.10">
    <property type="entry name" value="Butyryl-CoA Dehydrogenase, subunit A, domain 3"/>
    <property type="match status" value="1"/>
</dbReference>
<evidence type="ECO:0000256" key="8">
    <source>
        <dbReference type="ARBA" id="ARBA00034317"/>
    </source>
</evidence>
<keyword evidence="6" id="KW-0503">Monooxygenase</keyword>
<dbReference type="InterPro" id="IPR013107">
    <property type="entry name" value="Acyl-CoA_DH_C"/>
</dbReference>
<comment type="catalytic activity">
    <reaction evidence="11">
        <text>dibenzothiophene + FMNH2 + O2 = dibenzothiophene 5-oxide + FMN + H2O + H(+)</text>
        <dbReference type="Rhea" id="RHEA:49076"/>
        <dbReference type="ChEBI" id="CHEBI:15377"/>
        <dbReference type="ChEBI" id="CHEBI:15378"/>
        <dbReference type="ChEBI" id="CHEBI:15379"/>
        <dbReference type="ChEBI" id="CHEBI:23681"/>
        <dbReference type="ChEBI" id="CHEBI:23683"/>
        <dbReference type="ChEBI" id="CHEBI:57618"/>
        <dbReference type="ChEBI" id="CHEBI:58210"/>
    </reaction>
</comment>
<dbReference type="GO" id="GO:0005737">
    <property type="term" value="C:cytoplasm"/>
    <property type="evidence" value="ECO:0007669"/>
    <property type="project" value="UniProtKB-SubCell"/>
</dbReference>
<dbReference type="PIRSF" id="PIRSF016578">
    <property type="entry name" value="HsaA"/>
    <property type="match status" value="1"/>
</dbReference>
<dbReference type="EMBL" id="LZRT01000085">
    <property type="protein sequence ID" value="OUM86827.1"/>
    <property type="molecule type" value="Genomic_DNA"/>
</dbReference>
<dbReference type="Pfam" id="PF02771">
    <property type="entry name" value="Acyl-CoA_dh_N"/>
    <property type="match status" value="1"/>
</dbReference>
<accession>A0A1Y3PL01</accession>
<dbReference type="InterPro" id="IPR013786">
    <property type="entry name" value="AcylCoA_DH/ox_N"/>
</dbReference>
<dbReference type="InterPro" id="IPR009100">
    <property type="entry name" value="AcylCoA_DH/oxidase_NM_dom_sf"/>
</dbReference>
<dbReference type="InterPro" id="IPR036250">
    <property type="entry name" value="AcylCo_DH-like_C"/>
</dbReference>
<keyword evidence="3" id="KW-0288">FMN</keyword>
<evidence type="ECO:0000256" key="2">
    <source>
        <dbReference type="ARBA" id="ARBA00022630"/>
    </source>
</evidence>
<dbReference type="Gene3D" id="2.40.110.10">
    <property type="entry name" value="Butyryl-CoA Dehydrogenase, subunit A, domain 2"/>
    <property type="match status" value="1"/>
</dbReference>
<dbReference type="SUPFAM" id="SSF47203">
    <property type="entry name" value="Acyl-CoA dehydrogenase C-terminal domain-like"/>
    <property type="match status" value="1"/>
</dbReference>
<evidence type="ECO:0000256" key="12">
    <source>
        <dbReference type="ARBA" id="ARBA00048445"/>
    </source>
</evidence>
<keyword evidence="5" id="KW-0560">Oxidoreductase</keyword>
<protein>
    <recommendedName>
        <fullName evidence="10">Dibenzothiophene monooxygenase</fullName>
        <ecNumber evidence="9">1.14.14.21</ecNumber>
    </recommendedName>
</protein>
<evidence type="ECO:0000256" key="7">
    <source>
        <dbReference type="ARBA" id="ARBA00034307"/>
    </source>
</evidence>
<dbReference type="GO" id="GO:0008470">
    <property type="term" value="F:3-methylbutanoyl-CoA dehydrogenase activity"/>
    <property type="evidence" value="ECO:0007669"/>
    <property type="project" value="TreeGrafter"/>
</dbReference>
<comment type="pathway">
    <text evidence="7">Sulfur metabolism; dibenzothiophene degradation.</text>
</comment>
<dbReference type="Pfam" id="PF08028">
    <property type="entry name" value="Acyl-CoA_dh_2"/>
    <property type="match status" value="1"/>
</dbReference>
<dbReference type="PANTHER" id="PTHR43884:SF12">
    <property type="entry name" value="ISOVALERYL-COA DEHYDROGENASE, MITOCHONDRIAL-RELATED"/>
    <property type="match status" value="1"/>
</dbReference>
<dbReference type="InterPro" id="IPR006091">
    <property type="entry name" value="Acyl-CoA_Oxase/DH_mid-dom"/>
</dbReference>
<dbReference type="EC" id="1.14.14.21" evidence="9"/>
<evidence type="ECO:0000256" key="11">
    <source>
        <dbReference type="ARBA" id="ARBA00047859"/>
    </source>
</evidence>
<evidence type="ECO:0000259" key="14">
    <source>
        <dbReference type="Pfam" id="PF02770"/>
    </source>
</evidence>
<evidence type="ECO:0000256" key="9">
    <source>
        <dbReference type="ARBA" id="ARBA00034328"/>
    </source>
</evidence>
<dbReference type="FunFam" id="2.40.110.10:FF:000020">
    <property type="entry name" value="Putative acyl-CoA dehydrogenase YdbM"/>
    <property type="match status" value="1"/>
</dbReference>
<reference evidence="18" key="1">
    <citation type="submission" date="2016-06" db="EMBL/GenBank/DDBJ databases">
        <authorList>
            <person name="Nascimento L."/>
            <person name="Pereira R.V."/>
            <person name="Martins L.F."/>
            <person name="Quaggio R.B."/>
            <person name="Silva A.M."/>
            <person name="Setubal J.C."/>
        </authorList>
    </citation>
    <scope>NUCLEOTIDE SEQUENCE [LARGE SCALE GENOMIC DNA]</scope>
</reference>
<name>A0A1Y3PL01_9BACI</name>
<evidence type="ECO:0000259" key="15">
    <source>
        <dbReference type="Pfam" id="PF02771"/>
    </source>
</evidence>
<comment type="caution">
    <text evidence="17">The sequence shown here is derived from an EMBL/GenBank/DDBJ whole genome shotgun (WGS) entry which is preliminary data.</text>
</comment>
<sequence length="389" mass="43806">METIVSSTDAYTEKVKQLASAFARTAAERDRLGDTPKAERDQLRASGLLKLIIPSQYGGMGAKWPEALWAVREIAKADSSLAHVFGYHHLQLATPHFYGTPAQRAHYYRETAAKNWFWGNAINPKDTRLIVSRDGDGYVLNGTKYFCSGAKDSDVLVVSAVSDGDRRPHLFVLPSNRTGIIFHDDWNGMGQRQTDSGSVSFHSVRVQPDEHLCQLGTNGSPFATLRTVLTQLIMTHIFVGIAEGALEEAKKYTHQTAHVRKGDVLEDPYILRHYGELWSRCHAAGQITNHAAEVFQWAWEQQFDLTDEQRGKAAVTVYAAKVTAIEVALHVTNRMFDVMGARAADEKYRFDRYWRNIRTFSLHDSIDVKLRELGAYFLNDTYPVSGFYS</sequence>
<comment type="subcellular location">
    <subcellularLocation>
        <location evidence="1">Cytoplasm</location>
    </subcellularLocation>
</comment>
<evidence type="ECO:0000256" key="10">
    <source>
        <dbReference type="ARBA" id="ARBA00034345"/>
    </source>
</evidence>
<feature type="domain" description="Acyl-CoA dehydrogenase C-terminal" evidence="16">
    <location>
        <begin position="236"/>
        <end position="366"/>
    </location>
</feature>
<gene>
    <name evidence="17" type="ORF">BAA01_15460</name>
</gene>
<dbReference type="Proteomes" id="UP000196475">
    <property type="component" value="Unassembled WGS sequence"/>
</dbReference>
<dbReference type="Pfam" id="PF02770">
    <property type="entry name" value="Acyl-CoA_dh_M"/>
    <property type="match status" value="1"/>
</dbReference>
<evidence type="ECO:0000256" key="4">
    <source>
        <dbReference type="ARBA" id="ARBA00022741"/>
    </source>
</evidence>
<dbReference type="InterPro" id="IPR037069">
    <property type="entry name" value="AcylCoA_DH/ox_N_sf"/>
</dbReference>
<evidence type="ECO:0000259" key="16">
    <source>
        <dbReference type="Pfam" id="PF08028"/>
    </source>
</evidence>
<dbReference type="Gene3D" id="1.10.540.10">
    <property type="entry name" value="Acyl-CoA dehydrogenase/oxidase, N-terminal domain"/>
    <property type="match status" value="1"/>
</dbReference>
<comment type="catalytic activity">
    <reaction evidence="13">
        <text>dibenzothiophene + 2 FMNH2 + 2 O2 = dibenzothiophene 5,5-dioxide + 2 FMN + 2 H2O + 2 H(+)</text>
        <dbReference type="Rhea" id="RHEA:49072"/>
        <dbReference type="ChEBI" id="CHEBI:15377"/>
        <dbReference type="ChEBI" id="CHEBI:15378"/>
        <dbReference type="ChEBI" id="CHEBI:15379"/>
        <dbReference type="ChEBI" id="CHEBI:23681"/>
        <dbReference type="ChEBI" id="CHEBI:57618"/>
        <dbReference type="ChEBI" id="CHEBI:58210"/>
        <dbReference type="ChEBI" id="CHEBI:90356"/>
        <dbReference type="EC" id="1.14.14.21"/>
    </reaction>
</comment>
<feature type="domain" description="Acyl-CoA dehydrogenase/oxidase N-terminal" evidence="15">
    <location>
        <begin position="13"/>
        <end position="113"/>
    </location>
</feature>
<dbReference type="SUPFAM" id="SSF56645">
    <property type="entry name" value="Acyl-CoA dehydrogenase NM domain-like"/>
    <property type="match status" value="1"/>
</dbReference>